<accession>A0A1H5WX68</accession>
<dbReference type="Proteomes" id="UP000236728">
    <property type="component" value="Unassembled WGS sequence"/>
</dbReference>
<dbReference type="CDD" id="cd18544">
    <property type="entry name" value="ABC_6TM_TmrA_like"/>
    <property type="match status" value="1"/>
</dbReference>
<evidence type="ECO:0000256" key="4">
    <source>
        <dbReference type="ARBA" id="ARBA00022692"/>
    </source>
</evidence>
<reference evidence="13 14" key="1">
    <citation type="submission" date="2016-10" db="EMBL/GenBank/DDBJ databases">
        <authorList>
            <person name="de Groot N.N."/>
        </authorList>
    </citation>
    <scope>NUCLEOTIDE SEQUENCE [LARGE SCALE GENOMIC DNA]</scope>
    <source>
        <strain evidence="13 14">DSM 22489</strain>
    </source>
</reference>
<dbReference type="EMBL" id="FNVA01000002">
    <property type="protein sequence ID" value="SEG04081.1"/>
    <property type="molecule type" value="Genomic_DNA"/>
</dbReference>
<keyword evidence="8 10" id="KW-0472">Membrane</keyword>
<dbReference type="PROSITE" id="PS50929">
    <property type="entry name" value="ABC_TM1F"/>
    <property type="match status" value="1"/>
</dbReference>
<proteinExistence type="predicted"/>
<gene>
    <name evidence="13" type="ORF">SAMN05421819_1784</name>
</gene>
<feature type="compositionally biased region" description="Low complexity" evidence="9">
    <location>
        <begin position="505"/>
        <end position="520"/>
    </location>
</feature>
<evidence type="ECO:0000313" key="14">
    <source>
        <dbReference type="Proteomes" id="UP000236728"/>
    </source>
</evidence>
<evidence type="ECO:0000256" key="1">
    <source>
        <dbReference type="ARBA" id="ARBA00004651"/>
    </source>
</evidence>
<evidence type="ECO:0000256" key="9">
    <source>
        <dbReference type="SAM" id="MobiDB-lite"/>
    </source>
</evidence>
<dbReference type="PANTHER" id="PTHR43394:SF1">
    <property type="entry name" value="ATP-BINDING CASSETTE SUB-FAMILY B MEMBER 10, MITOCHONDRIAL"/>
    <property type="match status" value="1"/>
</dbReference>
<organism evidence="13 14">
    <name type="scientific">Bryocella elongata</name>
    <dbReference type="NCBI Taxonomy" id="863522"/>
    <lineage>
        <taxon>Bacteria</taxon>
        <taxon>Pseudomonadati</taxon>
        <taxon>Acidobacteriota</taxon>
        <taxon>Terriglobia</taxon>
        <taxon>Terriglobales</taxon>
        <taxon>Acidobacteriaceae</taxon>
        <taxon>Bryocella</taxon>
    </lineage>
</organism>
<dbReference type="Pfam" id="PF00664">
    <property type="entry name" value="ABC_membrane"/>
    <property type="match status" value="1"/>
</dbReference>
<dbReference type="AlphaFoldDB" id="A0A1H5WX68"/>
<evidence type="ECO:0000256" key="3">
    <source>
        <dbReference type="ARBA" id="ARBA00022475"/>
    </source>
</evidence>
<dbReference type="GO" id="GO:0015421">
    <property type="term" value="F:ABC-type oligopeptide transporter activity"/>
    <property type="evidence" value="ECO:0007669"/>
    <property type="project" value="TreeGrafter"/>
</dbReference>
<feature type="region of interest" description="Disordered" evidence="9">
    <location>
        <begin position="1"/>
        <end position="69"/>
    </location>
</feature>
<dbReference type="PROSITE" id="PS50893">
    <property type="entry name" value="ABC_TRANSPORTER_2"/>
    <property type="match status" value="1"/>
</dbReference>
<evidence type="ECO:0000256" key="8">
    <source>
        <dbReference type="ARBA" id="ARBA00023136"/>
    </source>
</evidence>
<keyword evidence="4 10" id="KW-0812">Transmembrane</keyword>
<dbReference type="InterPro" id="IPR039421">
    <property type="entry name" value="Type_1_exporter"/>
</dbReference>
<feature type="region of interest" description="Disordered" evidence="9">
    <location>
        <begin position="474"/>
        <end position="523"/>
    </location>
</feature>
<feature type="transmembrane region" description="Helical" evidence="10">
    <location>
        <begin position="246"/>
        <end position="264"/>
    </location>
</feature>
<keyword evidence="6 13" id="KW-0067">ATP-binding</keyword>
<feature type="compositionally biased region" description="Basic and acidic residues" evidence="9">
    <location>
        <begin position="474"/>
        <end position="493"/>
    </location>
</feature>
<evidence type="ECO:0000256" key="6">
    <source>
        <dbReference type="ARBA" id="ARBA00022840"/>
    </source>
</evidence>
<evidence type="ECO:0000256" key="5">
    <source>
        <dbReference type="ARBA" id="ARBA00022741"/>
    </source>
</evidence>
<keyword evidence="3" id="KW-1003">Cell membrane</keyword>
<keyword evidence="2" id="KW-0813">Transport</keyword>
<dbReference type="InterPro" id="IPR011527">
    <property type="entry name" value="ABC1_TM_dom"/>
</dbReference>
<dbReference type="InterPro" id="IPR027417">
    <property type="entry name" value="P-loop_NTPase"/>
</dbReference>
<dbReference type="InterPro" id="IPR003593">
    <property type="entry name" value="AAA+_ATPase"/>
</dbReference>
<evidence type="ECO:0000256" key="2">
    <source>
        <dbReference type="ARBA" id="ARBA00022448"/>
    </source>
</evidence>
<feature type="transmembrane region" description="Helical" evidence="10">
    <location>
        <begin position="147"/>
        <end position="167"/>
    </location>
</feature>
<evidence type="ECO:0000256" key="10">
    <source>
        <dbReference type="SAM" id="Phobius"/>
    </source>
</evidence>
<evidence type="ECO:0000256" key="7">
    <source>
        <dbReference type="ARBA" id="ARBA00022989"/>
    </source>
</evidence>
<protein>
    <submittedName>
        <fullName evidence="13">ATP-binding cassette, subfamily B</fullName>
    </submittedName>
</protein>
<dbReference type="SUPFAM" id="SSF52540">
    <property type="entry name" value="P-loop containing nucleoside triphosphate hydrolases"/>
    <property type="match status" value="1"/>
</dbReference>
<dbReference type="SMART" id="SM00382">
    <property type="entry name" value="AAA"/>
    <property type="match status" value="1"/>
</dbReference>
<dbReference type="GO" id="GO:0016887">
    <property type="term" value="F:ATP hydrolysis activity"/>
    <property type="evidence" value="ECO:0007669"/>
    <property type="project" value="InterPro"/>
</dbReference>
<evidence type="ECO:0000259" key="11">
    <source>
        <dbReference type="PROSITE" id="PS50893"/>
    </source>
</evidence>
<keyword evidence="7 10" id="KW-1133">Transmembrane helix</keyword>
<evidence type="ECO:0000259" key="12">
    <source>
        <dbReference type="PROSITE" id="PS50929"/>
    </source>
</evidence>
<dbReference type="InterPro" id="IPR003439">
    <property type="entry name" value="ABC_transporter-like_ATP-bd"/>
</dbReference>
<dbReference type="SUPFAM" id="SSF90123">
    <property type="entry name" value="ABC transporter transmembrane region"/>
    <property type="match status" value="1"/>
</dbReference>
<dbReference type="FunFam" id="3.40.50.300:FF:000221">
    <property type="entry name" value="Multidrug ABC transporter ATP-binding protein"/>
    <property type="match status" value="1"/>
</dbReference>
<keyword evidence="14" id="KW-1185">Reference proteome</keyword>
<dbReference type="Gene3D" id="1.20.1560.10">
    <property type="entry name" value="ABC transporter type 1, transmembrane domain"/>
    <property type="match status" value="1"/>
</dbReference>
<evidence type="ECO:0000313" key="13">
    <source>
        <dbReference type="EMBL" id="SEG04081.1"/>
    </source>
</evidence>
<dbReference type="InterPro" id="IPR036640">
    <property type="entry name" value="ABC1_TM_sf"/>
</dbReference>
<feature type="domain" description="ABC transmembrane type-1" evidence="12">
    <location>
        <begin position="94"/>
        <end position="414"/>
    </location>
</feature>
<comment type="subcellular location">
    <subcellularLocation>
        <location evidence="1">Cell membrane</location>
        <topology evidence="1">Multi-pass membrane protein</topology>
    </subcellularLocation>
</comment>
<feature type="transmembrane region" description="Helical" evidence="10">
    <location>
        <begin position="324"/>
        <end position="347"/>
    </location>
</feature>
<feature type="domain" description="ABC transporter" evidence="11">
    <location>
        <begin position="511"/>
        <end position="751"/>
    </location>
</feature>
<dbReference type="PANTHER" id="PTHR43394">
    <property type="entry name" value="ATP-DEPENDENT PERMEASE MDL1, MITOCHONDRIAL"/>
    <property type="match status" value="1"/>
</dbReference>
<dbReference type="Gene3D" id="3.40.50.300">
    <property type="entry name" value="P-loop containing nucleotide triphosphate hydrolases"/>
    <property type="match status" value="1"/>
</dbReference>
<dbReference type="GO" id="GO:0005524">
    <property type="term" value="F:ATP binding"/>
    <property type="evidence" value="ECO:0007669"/>
    <property type="project" value="UniProtKB-KW"/>
</dbReference>
<keyword evidence="5" id="KW-0547">Nucleotide-binding</keyword>
<dbReference type="Pfam" id="PF00005">
    <property type="entry name" value="ABC_tran"/>
    <property type="match status" value="1"/>
</dbReference>
<name>A0A1H5WX68_9BACT</name>
<dbReference type="GO" id="GO:0005886">
    <property type="term" value="C:plasma membrane"/>
    <property type="evidence" value="ECO:0007669"/>
    <property type="project" value="UniProtKB-SubCell"/>
</dbReference>
<sequence>MRLSPSHDVPGNTTTALPPHFLPDISPRPTKIKPMPETASPQPDHAPTKGDKKAAPPKPATTKPDDDVVGKAYDGRIMRRLAGYLAPYKLQTGVSAAAILLKAFTDIAGPFLLAVTIDTYLAPEAGKQHWLTHFLSRTPLTGVTEIALLYLAALSITFGLEFVQTYLMQWTGQKIMFDLRSQIFRHIQRMHIAFFDRNPVGRLVTRVTSDVDALNDMFTSGVLAIFEDICSLSFIIVVMLSMSWPLALLTISVIPGIAYATHLFRKHVRDSYRRQRAATAKINSFTQEYVSGMSVVQLFNREKRAFRDFSAVNLENKEAWTDAIFAYALYYPVVEFLASIAIALVIWRGGIAVLGATQHTWLSHHLYVTASGASAYSLFGNIVTLGTLIAFIRYAQRFFYPIQDLSDKFNILQAAMAAAERIFKLIDTVPDIPAPAKIIPGDHSGRIEFRNVWFTYQQLTTDQEAALQQIRRENASSQIRHSERSAAESKNPEAAHLTSTAQTLSTSNPNTQQPTTNNSPADHPLLRDIEWILRGVSFTIEPDHTAAIVGHTGAGKTTITALMMRFYDVQSGTVLVDGVDVREQDVHALRLRFGIVLQDSFLFTGTIAKNIRLGTESITDEQVERAAEEVNVADYIRSLPEGFNTPVIERGATLSTGQKQLISFARALAHRPGILILDEATSSVDTETELRVESALARMITGRTSVLIAHRLSTVQRADTILVMHKGQLREQGSHQQLLAHRGLYYKLYQLQYKDQELAALTATGSPATA</sequence>
<feature type="transmembrane region" description="Helical" evidence="10">
    <location>
        <begin position="367"/>
        <end position="392"/>
    </location>
</feature>